<dbReference type="Pfam" id="PF00425">
    <property type="entry name" value="Chorismate_bind"/>
    <property type="match status" value="1"/>
</dbReference>
<dbReference type="InterPro" id="IPR004561">
    <property type="entry name" value="IsoChor_synthase"/>
</dbReference>
<keyword evidence="8" id="KW-1185">Reference proteome</keyword>
<evidence type="ECO:0000313" key="8">
    <source>
        <dbReference type="Proteomes" id="UP001565283"/>
    </source>
</evidence>
<proteinExistence type="inferred from homology"/>
<name>A0ABV4D4V9_9LACT</name>
<dbReference type="EMBL" id="JBCLSH010000026">
    <property type="protein sequence ID" value="MEY8444044.1"/>
    <property type="molecule type" value="Genomic_DNA"/>
</dbReference>
<dbReference type="Proteomes" id="UP001565283">
    <property type="component" value="Unassembled WGS sequence"/>
</dbReference>
<evidence type="ECO:0000256" key="2">
    <source>
        <dbReference type="ARBA" id="ARBA00005297"/>
    </source>
</evidence>
<protein>
    <recommendedName>
        <fullName evidence="3">isochorismate synthase</fullName>
        <ecNumber evidence="3">5.4.4.2</ecNumber>
    </recommendedName>
    <alternativeName>
        <fullName evidence="5">Isochorismate mutase</fullName>
    </alternativeName>
</protein>
<evidence type="ECO:0000256" key="5">
    <source>
        <dbReference type="ARBA" id="ARBA00041564"/>
    </source>
</evidence>
<gene>
    <name evidence="7" type="ORF">AALA52_07305</name>
</gene>
<evidence type="ECO:0000256" key="1">
    <source>
        <dbReference type="ARBA" id="ARBA00000799"/>
    </source>
</evidence>
<dbReference type="GO" id="GO:0008909">
    <property type="term" value="F:isochorismate synthase activity"/>
    <property type="evidence" value="ECO:0007669"/>
    <property type="project" value="UniProtKB-EC"/>
</dbReference>
<feature type="domain" description="Chorismate-utilising enzyme C-terminal" evidence="6">
    <location>
        <begin position="125"/>
        <end position="370"/>
    </location>
</feature>
<sequence>MNYRRINLKLKHPLAFWSAFPDPSERVFWYDSQKQTLIIASQRLTTVQEKEIKNYPYVFYSQSFFEQVKGELWQDMGNEIIAFKHYYIQTETDSYVLSCDALPDIKDQETDLRHHSYEEEAPEYKEWVKLYKKLQENITSGKAVKIVASREVKFTSLNPFNVEAILERLMQNNPGSFIFAYHKSGKTFLGASPEILVQKTGNQVLSYALAGTMPRALENGAQLLLKDSKNLQEHQIVVQKIKEKLLEKVSQVKIEQTGIMALKNVYHLQTILKAEAGEYSLIDWAKHLHPTPALGGHPSHAALNFLRANEKHERGLYAAPLGLIDTQGNGTIIVAIRSALIKDKTCYAYAGCGIVAASDCQTEFDETKIKLKTILEAL</sequence>
<organism evidence="7 8">
    <name type="scientific">Lactococcus ileimucosae</name>
    <dbReference type="NCBI Taxonomy" id="2941329"/>
    <lineage>
        <taxon>Bacteria</taxon>
        <taxon>Bacillati</taxon>
        <taxon>Bacillota</taxon>
        <taxon>Bacilli</taxon>
        <taxon>Lactobacillales</taxon>
        <taxon>Streptococcaceae</taxon>
        <taxon>Lactococcus</taxon>
    </lineage>
</organism>
<comment type="caution">
    <text evidence="7">The sequence shown here is derived from an EMBL/GenBank/DDBJ whole genome shotgun (WGS) entry which is preliminary data.</text>
</comment>
<dbReference type="SUPFAM" id="SSF56322">
    <property type="entry name" value="ADC synthase"/>
    <property type="match status" value="1"/>
</dbReference>
<comment type="similarity">
    <text evidence="2">Belongs to the isochorismate synthase family.</text>
</comment>
<dbReference type="InterPro" id="IPR005801">
    <property type="entry name" value="ADC_synthase"/>
</dbReference>
<reference evidence="7 8" key="1">
    <citation type="submission" date="2024-03" db="EMBL/GenBank/DDBJ databases">
        <title>Mouse gut bacterial collection (mGBC) of GemPharmatech.</title>
        <authorList>
            <person name="He Y."/>
            <person name="Dong L."/>
            <person name="Wu D."/>
            <person name="Gao X."/>
            <person name="Lin Z."/>
        </authorList>
    </citation>
    <scope>NUCLEOTIDE SEQUENCE [LARGE SCALE GENOMIC DNA]</scope>
    <source>
        <strain evidence="7 8">61-15</strain>
    </source>
</reference>
<evidence type="ECO:0000256" key="3">
    <source>
        <dbReference type="ARBA" id="ARBA00012824"/>
    </source>
</evidence>
<dbReference type="Gene3D" id="3.60.120.10">
    <property type="entry name" value="Anthranilate synthase"/>
    <property type="match status" value="1"/>
</dbReference>
<dbReference type="InterPro" id="IPR015890">
    <property type="entry name" value="Chorismate_C"/>
</dbReference>
<evidence type="ECO:0000259" key="6">
    <source>
        <dbReference type="Pfam" id="PF00425"/>
    </source>
</evidence>
<comment type="catalytic activity">
    <reaction evidence="1">
        <text>chorismate = isochorismate</text>
        <dbReference type="Rhea" id="RHEA:18985"/>
        <dbReference type="ChEBI" id="CHEBI:29748"/>
        <dbReference type="ChEBI" id="CHEBI:29780"/>
        <dbReference type="EC" id="5.4.4.2"/>
    </reaction>
</comment>
<accession>A0ABV4D4V9</accession>
<evidence type="ECO:0000313" key="7">
    <source>
        <dbReference type="EMBL" id="MEY8444044.1"/>
    </source>
</evidence>
<dbReference type="PANTHER" id="PTHR42839:SF1">
    <property type="entry name" value="ISOCHORISMATE SYNTHASE MENF"/>
    <property type="match status" value="1"/>
</dbReference>
<keyword evidence="4 7" id="KW-0413">Isomerase</keyword>
<dbReference type="NCBIfam" id="TIGR00543">
    <property type="entry name" value="isochor_syn"/>
    <property type="match status" value="1"/>
</dbReference>
<dbReference type="EC" id="5.4.4.2" evidence="3"/>
<evidence type="ECO:0000256" key="4">
    <source>
        <dbReference type="ARBA" id="ARBA00023235"/>
    </source>
</evidence>
<dbReference type="RefSeq" id="WP_369948554.1">
    <property type="nucleotide sequence ID" value="NZ_JBCLSH010000026.1"/>
</dbReference>
<dbReference type="PANTHER" id="PTHR42839">
    <property type="entry name" value="ISOCHORISMATE SYNTHASE ENTC"/>
    <property type="match status" value="1"/>
</dbReference>